<dbReference type="Proteomes" id="UP000316425">
    <property type="component" value="Unassembled WGS sequence"/>
</dbReference>
<dbReference type="InterPro" id="IPR024989">
    <property type="entry name" value="MFS_assoc_dom"/>
</dbReference>
<keyword evidence="5 8" id="KW-0812">Transmembrane</keyword>
<evidence type="ECO:0000256" key="4">
    <source>
        <dbReference type="ARBA" id="ARBA00022519"/>
    </source>
</evidence>
<organism evidence="10 11">
    <name type="scientific">Allobacillus salarius</name>
    <dbReference type="NCBI Taxonomy" id="1955272"/>
    <lineage>
        <taxon>Bacteria</taxon>
        <taxon>Bacillati</taxon>
        <taxon>Bacillota</taxon>
        <taxon>Bacilli</taxon>
        <taxon>Bacillales</taxon>
        <taxon>Bacillaceae</taxon>
        <taxon>Allobacillus</taxon>
    </lineage>
</organism>
<protein>
    <submittedName>
        <fullName evidence="10">MFS transporter</fullName>
    </submittedName>
</protein>
<dbReference type="PROSITE" id="PS50850">
    <property type="entry name" value="MFS"/>
    <property type="match status" value="1"/>
</dbReference>
<feature type="transmembrane region" description="Helical" evidence="8">
    <location>
        <begin position="95"/>
        <end position="115"/>
    </location>
</feature>
<evidence type="ECO:0000313" key="10">
    <source>
        <dbReference type="EMBL" id="TSJ66244.1"/>
    </source>
</evidence>
<keyword evidence="4" id="KW-0997">Cell inner membrane</keyword>
<keyword evidence="6 8" id="KW-1133">Transmembrane helix</keyword>
<proteinExistence type="predicted"/>
<name>A0A556PPD0_9BACI</name>
<feature type="transmembrane region" description="Helical" evidence="8">
    <location>
        <begin position="355"/>
        <end position="378"/>
    </location>
</feature>
<feature type="transmembrane region" description="Helical" evidence="8">
    <location>
        <begin position="327"/>
        <end position="349"/>
    </location>
</feature>
<dbReference type="RefSeq" id="WP_144088243.1">
    <property type="nucleotide sequence ID" value="NZ_VMHE01000005.1"/>
</dbReference>
<feature type="transmembrane region" description="Helical" evidence="8">
    <location>
        <begin position="42"/>
        <end position="61"/>
    </location>
</feature>
<dbReference type="GO" id="GO:0030395">
    <property type="term" value="F:lactose binding"/>
    <property type="evidence" value="ECO:0007669"/>
    <property type="project" value="TreeGrafter"/>
</dbReference>
<dbReference type="PIRSF" id="PIRSF004925">
    <property type="entry name" value="HcaT"/>
    <property type="match status" value="1"/>
</dbReference>
<evidence type="ECO:0000256" key="2">
    <source>
        <dbReference type="ARBA" id="ARBA00022448"/>
    </source>
</evidence>
<dbReference type="OrthoDB" id="1650886at2"/>
<feature type="domain" description="Major facilitator superfamily (MFS) profile" evidence="9">
    <location>
        <begin position="196"/>
        <end position="384"/>
    </location>
</feature>
<keyword evidence="7 8" id="KW-0472">Membrane</keyword>
<dbReference type="Gene3D" id="1.20.1250.20">
    <property type="entry name" value="MFS general substrate transporter like domains"/>
    <property type="match status" value="2"/>
</dbReference>
<feature type="transmembrane region" description="Helical" evidence="8">
    <location>
        <begin position="262"/>
        <end position="282"/>
    </location>
</feature>
<dbReference type="EMBL" id="VMHE01000005">
    <property type="protein sequence ID" value="TSJ66244.1"/>
    <property type="molecule type" value="Genomic_DNA"/>
</dbReference>
<keyword evidence="2" id="KW-0813">Transport</keyword>
<dbReference type="NCBIfam" id="NF037955">
    <property type="entry name" value="mfs"/>
    <property type="match status" value="1"/>
</dbReference>
<comment type="caution">
    <text evidence="10">The sequence shown here is derived from an EMBL/GenBank/DDBJ whole genome shotgun (WGS) entry which is preliminary data.</text>
</comment>
<comment type="subcellular location">
    <subcellularLocation>
        <location evidence="1">Cell inner membrane</location>
        <topology evidence="1">Multi-pass membrane protein</topology>
    </subcellularLocation>
</comment>
<evidence type="ECO:0000256" key="6">
    <source>
        <dbReference type="ARBA" id="ARBA00022989"/>
    </source>
</evidence>
<evidence type="ECO:0000313" key="11">
    <source>
        <dbReference type="Proteomes" id="UP000316425"/>
    </source>
</evidence>
<dbReference type="GO" id="GO:0015528">
    <property type="term" value="F:lactose:proton symporter activity"/>
    <property type="evidence" value="ECO:0007669"/>
    <property type="project" value="TreeGrafter"/>
</dbReference>
<feature type="transmembrane region" description="Helical" evidence="8">
    <location>
        <begin position="238"/>
        <end position="255"/>
    </location>
</feature>
<feature type="transmembrane region" description="Helical" evidence="8">
    <location>
        <begin position="12"/>
        <end position="30"/>
    </location>
</feature>
<dbReference type="PANTHER" id="PTHR23522:SF10">
    <property type="entry name" value="3-PHENYLPROPIONIC ACID TRANSPORTER-RELATED"/>
    <property type="match status" value="1"/>
</dbReference>
<keyword evidence="3" id="KW-1003">Cell membrane</keyword>
<gene>
    <name evidence="10" type="ORF">FPQ13_05090</name>
</gene>
<evidence type="ECO:0000256" key="8">
    <source>
        <dbReference type="SAM" id="Phobius"/>
    </source>
</evidence>
<evidence type="ECO:0000256" key="5">
    <source>
        <dbReference type="ARBA" id="ARBA00022692"/>
    </source>
</evidence>
<feature type="transmembrane region" description="Helical" evidence="8">
    <location>
        <begin position="288"/>
        <end position="307"/>
    </location>
</feature>
<dbReference type="InterPro" id="IPR036259">
    <property type="entry name" value="MFS_trans_sf"/>
</dbReference>
<evidence type="ECO:0000256" key="7">
    <source>
        <dbReference type="ARBA" id="ARBA00023136"/>
    </source>
</evidence>
<dbReference type="PANTHER" id="PTHR23522">
    <property type="entry name" value="BLL5896 PROTEIN"/>
    <property type="match status" value="1"/>
</dbReference>
<dbReference type="AlphaFoldDB" id="A0A556PPD0"/>
<dbReference type="InterPro" id="IPR020846">
    <property type="entry name" value="MFS_dom"/>
</dbReference>
<feature type="transmembrane region" description="Helical" evidence="8">
    <location>
        <begin position="136"/>
        <end position="155"/>
    </location>
</feature>
<dbReference type="InterPro" id="IPR026032">
    <property type="entry name" value="HcaT-like"/>
</dbReference>
<dbReference type="Pfam" id="PF12832">
    <property type="entry name" value="MFS_1_like"/>
    <property type="match status" value="1"/>
</dbReference>
<feature type="transmembrane region" description="Helical" evidence="8">
    <location>
        <begin position="199"/>
        <end position="218"/>
    </location>
</feature>
<evidence type="ECO:0000259" key="9">
    <source>
        <dbReference type="PROSITE" id="PS50850"/>
    </source>
</evidence>
<sequence length="384" mass="43050">MSEQQSLTPLKALLFAFHATNTIIISYLPLYLAERGLTGSEIGFVLAVGPLAQIISQPFWGYMSDKHKTVKRFLLICIFGLIIFSSIFLSVTQFYLLIFFGFLFYFFSTPIGALGDSLAQRRADDVGVSFGTIRTWGSVGFATSSLAIGLVLTIYGVEYMIWPYLAFAFIALFVTFRVKDVKVEQEPISFKDAASLLKYKPFIFFLFFMMFLTVSHRANDSYIGLYIAQLGGSNFNVGVAWFVGVISEAIVFFFAGKWFIKYHTLIFVILAGAIYTLRWFLFALVDDYWMIIGLQFLHGLTFGILYLSAMDYVTRLIPRILQSTGHLLFYAVFFGVSGIIGSLLGGAIIDQYGGSTLYFVLGFIALSGTILMTLYHLLPYGKKA</sequence>
<accession>A0A556PPD0</accession>
<keyword evidence="11" id="KW-1185">Reference proteome</keyword>
<feature type="transmembrane region" description="Helical" evidence="8">
    <location>
        <begin position="161"/>
        <end position="178"/>
    </location>
</feature>
<evidence type="ECO:0000256" key="3">
    <source>
        <dbReference type="ARBA" id="ARBA00022475"/>
    </source>
</evidence>
<dbReference type="GO" id="GO:0005886">
    <property type="term" value="C:plasma membrane"/>
    <property type="evidence" value="ECO:0007669"/>
    <property type="project" value="UniProtKB-SubCell"/>
</dbReference>
<dbReference type="SUPFAM" id="SSF103473">
    <property type="entry name" value="MFS general substrate transporter"/>
    <property type="match status" value="1"/>
</dbReference>
<reference evidence="10 11" key="1">
    <citation type="submission" date="2019-07" db="EMBL/GenBank/DDBJ databases">
        <title>Allobacillus sp. nov. SKP isolated from shrimp paste of Euphausiacea.</title>
        <authorList>
            <person name="Kanchanasin P."/>
            <person name="Tanasupawat S."/>
            <person name="Shi W."/>
            <person name="Wu L."/>
            <person name="Ma J."/>
        </authorList>
    </citation>
    <scope>NUCLEOTIDE SEQUENCE [LARGE SCALE GENOMIC DNA]</scope>
    <source>
        <strain evidence="10 11">SKP4-8</strain>
    </source>
</reference>
<feature type="transmembrane region" description="Helical" evidence="8">
    <location>
        <begin position="73"/>
        <end position="89"/>
    </location>
</feature>
<evidence type="ECO:0000256" key="1">
    <source>
        <dbReference type="ARBA" id="ARBA00004429"/>
    </source>
</evidence>